<sequence>MSICFVESYSSEPVDLAFVLILSINLCAISLMSEPTASYSQLMSFGWKFLKKPLPVCGSNLGSNCLLSWSIPTTKRLVMYLESSVLKARSFNQNLLLFCCYN</sequence>
<dbReference type="EMBL" id="CAMPGE010027673">
    <property type="protein sequence ID" value="CAI2385287.1"/>
    <property type="molecule type" value="Genomic_DNA"/>
</dbReference>
<proteinExistence type="predicted"/>
<dbReference type="AlphaFoldDB" id="A0AAD1Y630"/>
<evidence type="ECO:0000313" key="1">
    <source>
        <dbReference type="EMBL" id="CAI2385287.1"/>
    </source>
</evidence>
<protein>
    <submittedName>
        <fullName evidence="1">Uncharacterized protein</fullName>
    </submittedName>
</protein>
<keyword evidence="2" id="KW-1185">Reference proteome</keyword>
<comment type="caution">
    <text evidence="1">The sequence shown here is derived from an EMBL/GenBank/DDBJ whole genome shotgun (WGS) entry which is preliminary data.</text>
</comment>
<accession>A0AAD1Y630</accession>
<gene>
    <name evidence="1" type="ORF">ECRASSUSDP1_LOCUS26840</name>
</gene>
<name>A0AAD1Y630_EUPCR</name>
<evidence type="ECO:0000313" key="2">
    <source>
        <dbReference type="Proteomes" id="UP001295684"/>
    </source>
</evidence>
<organism evidence="1 2">
    <name type="scientific">Euplotes crassus</name>
    <dbReference type="NCBI Taxonomy" id="5936"/>
    <lineage>
        <taxon>Eukaryota</taxon>
        <taxon>Sar</taxon>
        <taxon>Alveolata</taxon>
        <taxon>Ciliophora</taxon>
        <taxon>Intramacronucleata</taxon>
        <taxon>Spirotrichea</taxon>
        <taxon>Hypotrichia</taxon>
        <taxon>Euplotida</taxon>
        <taxon>Euplotidae</taxon>
        <taxon>Moneuplotes</taxon>
    </lineage>
</organism>
<dbReference type="Proteomes" id="UP001295684">
    <property type="component" value="Unassembled WGS sequence"/>
</dbReference>
<reference evidence="1" key="1">
    <citation type="submission" date="2023-07" db="EMBL/GenBank/DDBJ databases">
        <authorList>
            <consortium name="AG Swart"/>
            <person name="Singh M."/>
            <person name="Singh A."/>
            <person name="Seah K."/>
            <person name="Emmerich C."/>
        </authorList>
    </citation>
    <scope>NUCLEOTIDE SEQUENCE</scope>
    <source>
        <strain evidence="1">DP1</strain>
    </source>
</reference>